<evidence type="ECO:0000256" key="1">
    <source>
        <dbReference type="SAM" id="Phobius"/>
    </source>
</evidence>
<reference evidence="2" key="3">
    <citation type="submission" date="2021-05" db="UniProtKB">
        <authorList>
            <consortium name="EnsemblPlants"/>
        </authorList>
    </citation>
    <scope>IDENTIFICATION</scope>
    <source>
        <strain evidence="2">cv. B73</strain>
    </source>
</reference>
<reference evidence="3" key="1">
    <citation type="submission" date="2015-12" db="EMBL/GenBank/DDBJ databases">
        <title>Update maize B73 reference genome by single molecule sequencing technologies.</title>
        <authorList>
            <consortium name="Maize Genome Sequencing Project"/>
            <person name="Ware D."/>
        </authorList>
    </citation>
    <scope>NUCLEOTIDE SEQUENCE [LARGE SCALE GENOMIC DNA]</scope>
    <source>
        <strain evidence="3">cv. B73</strain>
    </source>
</reference>
<protein>
    <submittedName>
        <fullName evidence="2">Uncharacterized protein</fullName>
    </submittedName>
</protein>
<accession>A0A804LI44</accession>
<feature type="transmembrane region" description="Helical" evidence="1">
    <location>
        <begin position="45"/>
        <end position="71"/>
    </location>
</feature>
<keyword evidence="1" id="KW-1133">Transmembrane helix</keyword>
<proteinExistence type="predicted"/>
<evidence type="ECO:0000313" key="2">
    <source>
        <dbReference type="EnsemblPlants" id="Zm00001eb012630_P001"/>
    </source>
</evidence>
<evidence type="ECO:0000313" key="3">
    <source>
        <dbReference type="Proteomes" id="UP000007305"/>
    </source>
</evidence>
<dbReference type="Proteomes" id="UP000007305">
    <property type="component" value="Chromosome 1"/>
</dbReference>
<keyword evidence="3" id="KW-1185">Reference proteome</keyword>
<dbReference type="Gramene" id="Zm00001eb012630_T001">
    <property type="protein sequence ID" value="Zm00001eb012630_P001"/>
    <property type="gene ID" value="Zm00001eb012630"/>
</dbReference>
<sequence length="100" mass="12036">MVQPFKSTICFPILLLKIFHLKCIVNFKKPSTEDVLVSQLSKLNMHIWLTIMYCNIILFAPYQCMMLQFCCRMAKRSWFWKLVRRLYNALDLNIVSWVKQ</sequence>
<keyword evidence="1" id="KW-0472">Membrane</keyword>
<dbReference type="EnsemblPlants" id="Zm00001eb012630_T001">
    <property type="protein sequence ID" value="Zm00001eb012630_P001"/>
    <property type="gene ID" value="Zm00001eb012630"/>
</dbReference>
<keyword evidence="1" id="KW-0812">Transmembrane</keyword>
<reference evidence="2" key="2">
    <citation type="submission" date="2019-07" db="EMBL/GenBank/DDBJ databases">
        <authorList>
            <person name="Seetharam A."/>
            <person name="Woodhouse M."/>
            <person name="Cannon E."/>
        </authorList>
    </citation>
    <scope>NUCLEOTIDE SEQUENCE [LARGE SCALE GENOMIC DNA]</scope>
    <source>
        <strain evidence="2">cv. B73</strain>
    </source>
</reference>
<dbReference type="AlphaFoldDB" id="A0A804LI44"/>
<name>A0A804LI44_MAIZE</name>
<organism evidence="2 3">
    <name type="scientific">Zea mays</name>
    <name type="common">Maize</name>
    <dbReference type="NCBI Taxonomy" id="4577"/>
    <lineage>
        <taxon>Eukaryota</taxon>
        <taxon>Viridiplantae</taxon>
        <taxon>Streptophyta</taxon>
        <taxon>Embryophyta</taxon>
        <taxon>Tracheophyta</taxon>
        <taxon>Spermatophyta</taxon>
        <taxon>Magnoliopsida</taxon>
        <taxon>Liliopsida</taxon>
        <taxon>Poales</taxon>
        <taxon>Poaceae</taxon>
        <taxon>PACMAD clade</taxon>
        <taxon>Panicoideae</taxon>
        <taxon>Andropogonodae</taxon>
        <taxon>Andropogoneae</taxon>
        <taxon>Tripsacinae</taxon>
        <taxon>Zea</taxon>
    </lineage>
</organism>
<dbReference type="InParanoid" id="A0A804LI44"/>